<reference evidence="6" key="1">
    <citation type="journal article" date="2019" name="Int. J. Syst. Evol. Microbiol.">
        <title>The Global Catalogue of Microorganisms (GCM) 10K type strain sequencing project: providing services to taxonomists for standard genome sequencing and annotation.</title>
        <authorList>
            <consortium name="The Broad Institute Genomics Platform"/>
            <consortium name="The Broad Institute Genome Sequencing Center for Infectious Disease"/>
            <person name="Wu L."/>
            <person name="Ma J."/>
        </authorList>
    </citation>
    <scope>NUCLEOTIDE SEQUENCE [LARGE SCALE GENOMIC DNA]</scope>
    <source>
        <strain evidence="6">CCM 8925</strain>
    </source>
</reference>
<dbReference type="EMBL" id="JBHTIO010000060">
    <property type="protein sequence ID" value="MFD0898705.1"/>
    <property type="molecule type" value="Genomic_DNA"/>
</dbReference>
<dbReference type="InterPro" id="IPR054529">
    <property type="entry name" value="TcaA_2nd"/>
</dbReference>
<feature type="domain" description="TcaA second" evidence="3">
    <location>
        <begin position="89"/>
        <end position="177"/>
    </location>
</feature>
<feature type="domain" description="TcaA 4th" evidence="4">
    <location>
        <begin position="251"/>
        <end position="320"/>
    </location>
</feature>
<dbReference type="InterPro" id="IPR054530">
    <property type="entry name" value="TcaA_4th"/>
</dbReference>
<evidence type="ECO:0000259" key="4">
    <source>
        <dbReference type="Pfam" id="PF22820"/>
    </source>
</evidence>
<dbReference type="InterPro" id="IPR059113">
    <property type="entry name" value="Znf_ribbon"/>
</dbReference>
<keyword evidence="6" id="KW-1185">Reference proteome</keyword>
<feature type="domain" description="Putative zinc-ribbon" evidence="2">
    <location>
        <begin position="10"/>
        <end position="29"/>
    </location>
</feature>
<proteinExistence type="predicted"/>
<comment type="caution">
    <text evidence="5">The sequence shown here is derived from an EMBL/GenBank/DDBJ whole genome shotgun (WGS) entry which is preliminary data.</text>
</comment>
<dbReference type="Proteomes" id="UP001597104">
    <property type="component" value="Unassembled WGS sequence"/>
</dbReference>
<gene>
    <name evidence="5" type="ORF">ACFQZ7_13365</name>
</gene>
<evidence type="ECO:0000256" key="1">
    <source>
        <dbReference type="SAM" id="Phobius"/>
    </source>
</evidence>
<feature type="transmembrane region" description="Helical" evidence="1">
    <location>
        <begin position="64"/>
        <end position="83"/>
    </location>
</feature>
<keyword evidence="1" id="KW-0472">Membrane</keyword>
<protein>
    <submittedName>
        <fullName evidence="5">Zinc ribbon domain-containing protein</fullName>
    </submittedName>
</protein>
<dbReference type="Pfam" id="PF22813">
    <property type="entry name" value="TcaA_2nd"/>
    <property type="match status" value="1"/>
</dbReference>
<evidence type="ECO:0000259" key="3">
    <source>
        <dbReference type="Pfam" id="PF22813"/>
    </source>
</evidence>
<dbReference type="PANTHER" id="PTHR40038">
    <property type="entry name" value="MEMBRANE-ASSOCIATED PROTEIN TCAA"/>
    <property type="match status" value="1"/>
</dbReference>
<dbReference type="PANTHER" id="PTHR40038:SF1">
    <property type="entry name" value="MEMBRANE-ASSOCIATED PROTEIN TCAA"/>
    <property type="match status" value="1"/>
</dbReference>
<evidence type="ECO:0000259" key="2">
    <source>
        <dbReference type="Pfam" id="PF13248"/>
    </source>
</evidence>
<keyword evidence="1" id="KW-0812">Transmembrane</keyword>
<evidence type="ECO:0000313" key="6">
    <source>
        <dbReference type="Proteomes" id="UP001597104"/>
    </source>
</evidence>
<dbReference type="Pfam" id="PF22820">
    <property type="entry name" value="TcaA_3rd_4th"/>
    <property type="match status" value="1"/>
</dbReference>
<sequence length="485" mass="52757">MDNKNKKRFCPNCGQPVTAGEQFCGNCGYAFKQQPVNTKTATRATQATAVTAVKRPPMKTANKWLLGVVAVVAVLLIGGYMFGSNYYSKEKQLDRAITAIRKNSKDDADYFTTSDVNLKLNHAKLQPMVTYMQQNKEALADLKTQLGSVSATTYDGDFTFKQSGKAWLVFDRYKIAIKAVYPKVTTNRDHTAIYLNGKKAYTANATTAKSLGPLVPGTYKLKATAIVNKQQLSNAGTYHITSNNRNFALPIKTISFEALGYPDATVQINGKNEGVIGSAGELSLVDLPWSSNMRLTETYKSTAGTLTSKVRHITEADADSSVKVAYPGVISHVNADSMIQSIFYGVDTISSTGELPGDYGADDQSLSSYFVGGAANTEYNALVAMAKGYYKDDTITGVSYDTDVKHVYPYKRNQATVVYRVTFTFDNQSNDDDSDAGQHVQVFEYKAIVEKSGTGYKITSIAPSTKISDEHIGGTSDSDTDSSDD</sequence>
<dbReference type="RefSeq" id="WP_137638309.1">
    <property type="nucleotide sequence ID" value="NZ_BJDN01000022.1"/>
</dbReference>
<name>A0ABW3EG73_9LACO</name>
<keyword evidence="1" id="KW-1133">Transmembrane helix</keyword>
<evidence type="ECO:0000313" key="5">
    <source>
        <dbReference type="EMBL" id="MFD0898705.1"/>
    </source>
</evidence>
<accession>A0ABW3EG73</accession>
<dbReference type="Pfam" id="PF13248">
    <property type="entry name" value="Zn_ribbon_3"/>
    <property type="match status" value="1"/>
</dbReference>
<organism evidence="5 6">
    <name type="scientific">Loigolactobacillus binensis</name>
    <dbReference type="NCBI Taxonomy" id="2559922"/>
    <lineage>
        <taxon>Bacteria</taxon>
        <taxon>Bacillati</taxon>
        <taxon>Bacillota</taxon>
        <taxon>Bacilli</taxon>
        <taxon>Lactobacillales</taxon>
        <taxon>Lactobacillaceae</taxon>
        <taxon>Loigolactobacillus</taxon>
    </lineage>
</organism>